<dbReference type="InterPro" id="IPR036890">
    <property type="entry name" value="HATPase_C_sf"/>
</dbReference>
<dbReference type="EMBL" id="BMQN01000013">
    <property type="protein sequence ID" value="GGS04290.1"/>
    <property type="molecule type" value="Genomic_DNA"/>
</dbReference>
<dbReference type="PANTHER" id="PTHR43304">
    <property type="entry name" value="PHYTOCHROME-LIKE PROTEIN CPH1"/>
    <property type="match status" value="1"/>
</dbReference>
<comment type="caution">
    <text evidence="11">The sequence shown here is derived from an EMBL/GenBank/DDBJ whole genome shotgun (WGS) entry which is preliminary data.</text>
</comment>
<dbReference type="InterPro" id="IPR036097">
    <property type="entry name" value="HisK_dim/P_sf"/>
</dbReference>
<comment type="catalytic activity">
    <reaction evidence="1">
        <text>ATP + protein L-histidine = ADP + protein N-phospho-L-histidine.</text>
        <dbReference type="EC" id="2.7.13.3"/>
    </reaction>
</comment>
<name>A0ABQ2S960_9DEIO</name>
<keyword evidence="8" id="KW-0472">Membrane</keyword>
<evidence type="ECO:0000256" key="2">
    <source>
        <dbReference type="ARBA" id="ARBA00004370"/>
    </source>
</evidence>
<feature type="compositionally biased region" description="Low complexity" evidence="7">
    <location>
        <begin position="1"/>
        <end position="20"/>
    </location>
</feature>
<comment type="subcellular location">
    <subcellularLocation>
        <location evidence="2">Membrane</location>
    </subcellularLocation>
</comment>
<evidence type="ECO:0000256" key="8">
    <source>
        <dbReference type="SAM" id="Phobius"/>
    </source>
</evidence>
<dbReference type="InterPro" id="IPR004358">
    <property type="entry name" value="Sig_transdc_His_kin-like_C"/>
</dbReference>
<feature type="domain" description="HAMP" evidence="10">
    <location>
        <begin position="230"/>
        <end position="282"/>
    </location>
</feature>
<feature type="transmembrane region" description="Helical" evidence="8">
    <location>
        <begin position="205"/>
        <end position="226"/>
    </location>
</feature>
<dbReference type="SUPFAM" id="SSF47384">
    <property type="entry name" value="Homodimeric domain of signal transducing histidine kinase"/>
    <property type="match status" value="1"/>
</dbReference>
<dbReference type="PROSITE" id="PS50885">
    <property type="entry name" value="HAMP"/>
    <property type="match status" value="1"/>
</dbReference>
<dbReference type="Pfam" id="PF05227">
    <property type="entry name" value="CHASE3"/>
    <property type="match status" value="1"/>
</dbReference>
<reference evidence="12" key="1">
    <citation type="journal article" date="2019" name="Int. J. Syst. Evol. Microbiol.">
        <title>The Global Catalogue of Microorganisms (GCM) 10K type strain sequencing project: providing services to taxonomists for standard genome sequencing and annotation.</title>
        <authorList>
            <consortium name="The Broad Institute Genomics Platform"/>
            <consortium name="The Broad Institute Genome Sequencing Center for Infectious Disease"/>
            <person name="Wu L."/>
            <person name="Ma J."/>
        </authorList>
    </citation>
    <scope>NUCLEOTIDE SEQUENCE [LARGE SCALE GENOMIC DNA]</scope>
    <source>
        <strain evidence="12">JCM 31405</strain>
    </source>
</reference>
<accession>A0ABQ2S960</accession>
<dbReference type="SMART" id="SM00304">
    <property type="entry name" value="HAMP"/>
    <property type="match status" value="1"/>
</dbReference>
<dbReference type="PROSITE" id="PS50109">
    <property type="entry name" value="HIS_KIN"/>
    <property type="match status" value="1"/>
</dbReference>
<evidence type="ECO:0000259" key="10">
    <source>
        <dbReference type="PROSITE" id="PS50885"/>
    </source>
</evidence>
<dbReference type="InterPro" id="IPR052162">
    <property type="entry name" value="Sensor_kinase/Photoreceptor"/>
</dbReference>
<keyword evidence="8" id="KW-1133">Transmembrane helix</keyword>
<keyword evidence="12" id="KW-1185">Reference proteome</keyword>
<dbReference type="InterPro" id="IPR003661">
    <property type="entry name" value="HisK_dim/P_dom"/>
</dbReference>
<dbReference type="Gene3D" id="1.10.287.130">
    <property type="match status" value="1"/>
</dbReference>
<keyword evidence="5" id="KW-0808">Transferase</keyword>
<dbReference type="PANTHER" id="PTHR43304:SF1">
    <property type="entry name" value="PAC DOMAIN-CONTAINING PROTEIN"/>
    <property type="match status" value="1"/>
</dbReference>
<dbReference type="CDD" id="cd19410">
    <property type="entry name" value="HK9-like_sensor"/>
    <property type="match status" value="1"/>
</dbReference>
<keyword evidence="8" id="KW-0812">Transmembrane</keyword>
<dbReference type="Gene3D" id="6.10.340.10">
    <property type="match status" value="1"/>
</dbReference>
<feature type="domain" description="Histidine kinase" evidence="9">
    <location>
        <begin position="311"/>
        <end position="525"/>
    </location>
</feature>
<dbReference type="GO" id="GO:0016301">
    <property type="term" value="F:kinase activity"/>
    <property type="evidence" value="ECO:0007669"/>
    <property type="project" value="UniProtKB-KW"/>
</dbReference>
<dbReference type="PRINTS" id="PR00344">
    <property type="entry name" value="BCTRLSENSOR"/>
</dbReference>
<evidence type="ECO:0000313" key="12">
    <source>
        <dbReference type="Proteomes" id="UP000644548"/>
    </source>
</evidence>
<dbReference type="InterPro" id="IPR003660">
    <property type="entry name" value="HAMP_dom"/>
</dbReference>
<feature type="region of interest" description="Disordered" evidence="7">
    <location>
        <begin position="1"/>
        <end position="23"/>
    </location>
</feature>
<dbReference type="SMART" id="SM00387">
    <property type="entry name" value="HATPase_c"/>
    <property type="match status" value="1"/>
</dbReference>
<feature type="transmembrane region" description="Helical" evidence="8">
    <location>
        <begin position="38"/>
        <end position="56"/>
    </location>
</feature>
<dbReference type="SMART" id="SM00388">
    <property type="entry name" value="HisKA"/>
    <property type="match status" value="1"/>
</dbReference>
<evidence type="ECO:0000256" key="4">
    <source>
        <dbReference type="ARBA" id="ARBA00022553"/>
    </source>
</evidence>
<dbReference type="Proteomes" id="UP000644548">
    <property type="component" value="Unassembled WGS sequence"/>
</dbReference>
<dbReference type="Pfam" id="PF02518">
    <property type="entry name" value="HATPase_c"/>
    <property type="match status" value="1"/>
</dbReference>
<dbReference type="InterPro" id="IPR003594">
    <property type="entry name" value="HATPase_dom"/>
</dbReference>
<keyword evidence="6 11" id="KW-0418">Kinase</keyword>
<dbReference type="Pfam" id="PF00512">
    <property type="entry name" value="HisKA"/>
    <property type="match status" value="1"/>
</dbReference>
<evidence type="ECO:0000256" key="7">
    <source>
        <dbReference type="SAM" id="MobiDB-lite"/>
    </source>
</evidence>
<dbReference type="InterPro" id="IPR007891">
    <property type="entry name" value="CHASE3"/>
</dbReference>
<dbReference type="SUPFAM" id="SSF55874">
    <property type="entry name" value="ATPase domain of HSP90 chaperone/DNA topoisomerase II/histidine kinase"/>
    <property type="match status" value="1"/>
</dbReference>
<evidence type="ECO:0000256" key="3">
    <source>
        <dbReference type="ARBA" id="ARBA00012438"/>
    </source>
</evidence>
<sequence length="532" mass="58437">MPGMSALAPPAEPDVPAADLTPAPSTAPSLRQVLLRPFILPFALLLGVGGVVAYGVNRNEQALKQVLDSQTRLQLITDIARQVSNMENGERGYVITGQQDFLAPYENARLTFRADVFALNDLSATDLQRRNLGRVQALVERWDEQAARREIEARQQDLNLAVARVKNGVGLTLLNDAREVLDVMTTNESIRLSDATQSSKNLLQLVQWVSVGGLLLSIALLILTAYRVTRTVSRTLQGLNVAALAIAQGDYGRRTPRVPVRELAYLGAQFDVMAGAVQDRERQLSATADALKASNEHLERSNRELEQFAYVASHDLQEPLRTIGSYTELLARRYNDQLDDRARQYIAFTTSATLRMKTLIQDLLVYSRVRKAPRATQTVDLNVVVSQIVGDLDAQIRSSGARVEVGALPSVISTPDLLRHALQNLIGNALKFQRPDVAPHVQIHAEREAHRWVIHVSDNGIGIAPEYHDRIFGVFQRLHGMEEYAGSGIGLAVTRSAAEQLGGALWLDSTPGQGSTFHLALPDTTDHSGDHT</sequence>
<evidence type="ECO:0000313" key="11">
    <source>
        <dbReference type="EMBL" id="GGS04290.1"/>
    </source>
</evidence>
<evidence type="ECO:0000256" key="6">
    <source>
        <dbReference type="ARBA" id="ARBA00022777"/>
    </source>
</evidence>
<dbReference type="InterPro" id="IPR005467">
    <property type="entry name" value="His_kinase_dom"/>
</dbReference>
<dbReference type="Gene3D" id="3.30.565.10">
    <property type="entry name" value="Histidine kinase-like ATPase, C-terminal domain"/>
    <property type="match status" value="1"/>
</dbReference>
<keyword evidence="4" id="KW-0597">Phosphoprotein</keyword>
<organism evidence="11 12">
    <name type="scientific">Deinococcus sedimenti</name>
    <dbReference type="NCBI Taxonomy" id="1867090"/>
    <lineage>
        <taxon>Bacteria</taxon>
        <taxon>Thermotogati</taxon>
        <taxon>Deinococcota</taxon>
        <taxon>Deinococci</taxon>
        <taxon>Deinococcales</taxon>
        <taxon>Deinococcaceae</taxon>
        <taxon>Deinococcus</taxon>
    </lineage>
</organism>
<protein>
    <recommendedName>
        <fullName evidence="3">histidine kinase</fullName>
        <ecNumber evidence="3">2.7.13.3</ecNumber>
    </recommendedName>
</protein>
<proteinExistence type="predicted"/>
<evidence type="ECO:0000256" key="1">
    <source>
        <dbReference type="ARBA" id="ARBA00000085"/>
    </source>
</evidence>
<evidence type="ECO:0000259" key="9">
    <source>
        <dbReference type="PROSITE" id="PS50109"/>
    </source>
</evidence>
<dbReference type="CDD" id="cd06225">
    <property type="entry name" value="HAMP"/>
    <property type="match status" value="1"/>
</dbReference>
<dbReference type="EC" id="2.7.13.3" evidence="3"/>
<evidence type="ECO:0000256" key="5">
    <source>
        <dbReference type="ARBA" id="ARBA00022679"/>
    </source>
</evidence>
<dbReference type="CDD" id="cd00082">
    <property type="entry name" value="HisKA"/>
    <property type="match status" value="1"/>
</dbReference>
<gene>
    <name evidence="11" type="ORF">GCM10008960_33620</name>
</gene>